<comment type="function">
    <text evidence="9">Component of the transport system for branched-chain amino acids.</text>
</comment>
<name>A0A0V8AWX7_LACLL</name>
<dbReference type="GeneID" id="89632783"/>
<dbReference type="GO" id="GO:0015818">
    <property type="term" value="P:isoleucine transport"/>
    <property type="evidence" value="ECO:0007669"/>
    <property type="project" value="TreeGrafter"/>
</dbReference>
<keyword evidence="5 9" id="KW-0812">Transmembrane</keyword>
<dbReference type="GO" id="GO:0015820">
    <property type="term" value="P:L-leucine transport"/>
    <property type="evidence" value="ECO:0007669"/>
    <property type="project" value="TreeGrafter"/>
</dbReference>
<feature type="transmembrane region" description="Helical" evidence="9">
    <location>
        <begin position="382"/>
        <end position="413"/>
    </location>
</feature>
<evidence type="ECO:0000313" key="10">
    <source>
        <dbReference type="EMBL" id="AWN65212.1"/>
    </source>
</evidence>
<comment type="similarity">
    <text evidence="2 9">Belongs to the branched chain amino acid transporter family.</text>
</comment>
<dbReference type="PANTHER" id="PTHR30588">
    <property type="entry name" value="BRANCHED-CHAIN AMINO ACID TRANSPORT SYSTEM 2 CARRIER PROTEIN"/>
    <property type="match status" value="1"/>
</dbReference>
<gene>
    <name evidence="10" type="primary">brnQ</name>
    <name evidence="10" type="ORF">LL14B4_03115</name>
</gene>
<keyword evidence="3 9" id="KW-0813">Transport</keyword>
<sequence length="456" mass="49546">MEEKLAGKDYLFIGSMLFGLFFGAGNLIFPIHMGQEAGAAISQANFGFLITAVGFPFLGIIALGISQSNGVFELASRVNRIYAYIFTILLYLVIGPFFALPRLATTSFEIGISPFLSHELQAPLLALFSILFFGTAWFLSRKPTKLLDYIGKFLNPLFLVLLGIILVIAFTHPLGKVSQAEIGKAYQASPILTGFTQGYNTLDALAALAFGIIIITTIRQRGVKNPKIIAKETIKAGLISVGLMAIIYTCLSYLGTMSLGQFAISENGGIALAQISNHYLGNFGMIILALIVIIACLKTAVGLMSAFSETFAELFPKKEYRFYLLIVSILPCIFANIGLTKIIELSVPVLMFLYPLAIILILLALLSPLFKHSRLVYQITTAFTLLAAIIDGLNALPASLHTITFISVIINFAKDFLPFFSLGMGWILPAVLGFIIGCLCQIAITVYKNKKSSTLS</sequence>
<feature type="transmembrane region" description="Helical" evidence="9">
    <location>
        <begin position="238"/>
        <end position="259"/>
    </location>
</feature>
<dbReference type="AlphaFoldDB" id="A0A0V8AWX7"/>
<protein>
    <recommendedName>
        <fullName evidence="9">Branched-chain amino acid transport system carrier protein</fullName>
    </recommendedName>
</protein>
<feature type="transmembrane region" description="Helical" evidence="9">
    <location>
        <begin position="44"/>
        <end position="65"/>
    </location>
</feature>
<evidence type="ECO:0000256" key="1">
    <source>
        <dbReference type="ARBA" id="ARBA00004651"/>
    </source>
</evidence>
<evidence type="ECO:0000256" key="6">
    <source>
        <dbReference type="ARBA" id="ARBA00022970"/>
    </source>
</evidence>
<feature type="transmembrane region" description="Helical" evidence="9">
    <location>
        <begin position="322"/>
        <end position="343"/>
    </location>
</feature>
<evidence type="ECO:0000256" key="5">
    <source>
        <dbReference type="ARBA" id="ARBA00022692"/>
    </source>
</evidence>
<feature type="transmembrane region" description="Helical" evidence="9">
    <location>
        <begin position="12"/>
        <end position="32"/>
    </location>
</feature>
<dbReference type="EMBL" id="CP028160">
    <property type="protein sequence ID" value="AWN65212.1"/>
    <property type="molecule type" value="Genomic_DNA"/>
</dbReference>
<proteinExistence type="inferred from homology"/>
<dbReference type="Pfam" id="PF05525">
    <property type="entry name" value="Branch_AA_trans"/>
    <property type="match status" value="1"/>
</dbReference>
<dbReference type="GO" id="GO:0005886">
    <property type="term" value="C:plasma membrane"/>
    <property type="evidence" value="ECO:0007669"/>
    <property type="project" value="UniProtKB-SubCell"/>
</dbReference>
<reference evidence="10 11" key="1">
    <citation type="submission" date="2018-03" db="EMBL/GenBank/DDBJ databases">
        <title>Genome sequence of Lactococcus lactis strain 14B4 from almond drupe.</title>
        <authorList>
            <person name="Tran T.D."/>
            <person name="McGarvey J.A."/>
            <person name="Huynh S."/>
            <person name="Parker C.T."/>
        </authorList>
    </citation>
    <scope>NUCLEOTIDE SEQUENCE [LARGE SCALE GENOMIC DNA]</scope>
    <source>
        <strain evidence="10 11">14B4</strain>
    </source>
</reference>
<organism evidence="10 11">
    <name type="scientific">Lactococcus lactis subsp. lactis</name>
    <name type="common">Streptococcus lactis</name>
    <dbReference type="NCBI Taxonomy" id="1360"/>
    <lineage>
        <taxon>Bacteria</taxon>
        <taxon>Bacillati</taxon>
        <taxon>Bacillota</taxon>
        <taxon>Bacilli</taxon>
        <taxon>Lactobacillales</taxon>
        <taxon>Streptococcaceae</taxon>
        <taxon>Lactococcus</taxon>
    </lineage>
</organism>
<feature type="transmembrane region" description="Helical" evidence="9">
    <location>
        <begin position="425"/>
        <end position="447"/>
    </location>
</feature>
<keyword evidence="8 9" id="KW-0472">Membrane</keyword>
<dbReference type="PANTHER" id="PTHR30588:SF0">
    <property type="entry name" value="BRANCHED-CHAIN AMINO ACID PERMEASE BRNQ"/>
    <property type="match status" value="1"/>
</dbReference>
<feature type="transmembrane region" description="Helical" evidence="9">
    <location>
        <begin position="81"/>
        <end position="100"/>
    </location>
</feature>
<dbReference type="RefSeq" id="WP_058203230.1">
    <property type="nucleotide sequence ID" value="NZ_CAKMAO010000001.1"/>
</dbReference>
<evidence type="ECO:0000256" key="3">
    <source>
        <dbReference type="ARBA" id="ARBA00022448"/>
    </source>
</evidence>
<dbReference type="InterPro" id="IPR004685">
    <property type="entry name" value="Brnchd-chn_aa_trnsp_Livcs"/>
</dbReference>
<keyword evidence="6 9" id="KW-0029">Amino-acid transport</keyword>
<dbReference type="Proteomes" id="UP000245919">
    <property type="component" value="Chromosome"/>
</dbReference>
<feature type="transmembrane region" description="Helical" evidence="9">
    <location>
        <begin position="279"/>
        <end position="301"/>
    </location>
</feature>
<evidence type="ECO:0000256" key="9">
    <source>
        <dbReference type="RuleBase" id="RU362122"/>
    </source>
</evidence>
<evidence type="ECO:0000256" key="8">
    <source>
        <dbReference type="ARBA" id="ARBA00023136"/>
    </source>
</evidence>
<keyword evidence="4" id="KW-1003">Cell membrane</keyword>
<dbReference type="GO" id="GO:0015188">
    <property type="term" value="F:L-isoleucine transmembrane transporter activity"/>
    <property type="evidence" value="ECO:0007669"/>
    <property type="project" value="TreeGrafter"/>
</dbReference>
<evidence type="ECO:0000256" key="2">
    <source>
        <dbReference type="ARBA" id="ARBA00008540"/>
    </source>
</evidence>
<feature type="transmembrane region" description="Helical" evidence="9">
    <location>
        <begin position="152"/>
        <end position="171"/>
    </location>
</feature>
<dbReference type="GO" id="GO:0015190">
    <property type="term" value="F:L-leucine transmembrane transporter activity"/>
    <property type="evidence" value="ECO:0007669"/>
    <property type="project" value="TreeGrafter"/>
</dbReference>
<comment type="subcellular location">
    <subcellularLocation>
        <location evidence="1 9">Cell membrane</location>
        <topology evidence="1 9">Multi-pass membrane protein</topology>
    </subcellularLocation>
</comment>
<dbReference type="NCBIfam" id="TIGR00796">
    <property type="entry name" value="livcs"/>
    <property type="match status" value="1"/>
</dbReference>
<feature type="transmembrane region" description="Helical" evidence="9">
    <location>
        <begin position="349"/>
        <end position="370"/>
    </location>
</feature>
<accession>A0A0V8AWX7</accession>
<feature type="transmembrane region" description="Helical" evidence="9">
    <location>
        <begin position="120"/>
        <end position="140"/>
    </location>
</feature>
<keyword evidence="7 9" id="KW-1133">Transmembrane helix</keyword>
<evidence type="ECO:0000256" key="7">
    <source>
        <dbReference type="ARBA" id="ARBA00022989"/>
    </source>
</evidence>
<evidence type="ECO:0000256" key="4">
    <source>
        <dbReference type="ARBA" id="ARBA00022475"/>
    </source>
</evidence>
<evidence type="ECO:0000313" key="11">
    <source>
        <dbReference type="Proteomes" id="UP000245919"/>
    </source>
</evidence>
<dbReference type="GO" id="GO:0005304">
    <property type="term" value="F:L-valine transmembrane transporter activity"/>
    <property type="evidence" value="ECO:0007669"/>
    <property type="project" value="TreeGrafter"/>
</dbReference>
<feature type="transmembrane region" description="Helical" evidence="9">
    <location>
        <begin position="199"/>
        <end position="218"/>
    </location>
</feature>